<evidence type="ECO:0000313" key="3">
    <source>
        <dbReference type="EMBL" id="REL31311.1"/>
    </source>
</evidence>
<dbReference type="Pfam" id="PF02604">
    <property type="entry name" value="PhdYeFM_antitox"/>
    <property type="match status" value="1"/>
</dbReference>
<dbReference type="InterPro" id="IPR006442">
    <property type="entry name" value="Antitoxin_Phd/YefM"/>
</dbReference>
<name>A0A3E0U2V0_9GAMM</name>
<evidence type="ECO:0000313" key="4">
    <source>
        <dbReference type="Proteomes" id="UP000256899"/>
    </source>
</evidence>
<accession>A0A3E0U2V0</accession>
<protein>
    <recommendedName>
        <fullName evidence="2">Antitoxin</fullName>
    </recommendedName>
</protein>
<dbReference type="Proteomes" id="UP000256899">
    <property type="component" value="Unassembled WGS sequence"/>
</dbReference>
<organism evidence="3 4">
    <name type="scientific">Thalassotalea euphylliae</name>
    <dbReference type="NCBI Taxonomy" id="1655234"/>
    <lineage>
        <taxon>Bacteria</taxon>
        <taxon>Pseudomonadati</taxon>
        <taxon>Pseudomonadota</taxon>
        <taxon>Gammaproteobacteria</taxon>
        <taxon>Alteromonadales</taxon>
        <taxon>Colwelliaceae</taxon>
        <taxon>Thalassotalea</taxon>
    </lineage>
</organism>
<comment type="function">
    <text evidence="2">Antitoxin component of a type II toxin-antitoxin (TA) system.</text>
</comment>
<dbReference type="RefSeq" id="WP_116016046.1">
    <property type="nucleotide sequence ID" value="NZ_QUOT01000001.1"/>
</dbReference>
<evidence type="ECO:0000256" key="1">
    <source>
        <dbReference type="ARBA" id="ARBA00009981"/>
    </source>
</evidence>
<dbReference type="AlphaFoldDB" id="A0A3E0U2V0"/>
<dbReference type="InterPro" id="IPR036165">
    <property type="entry name" value="YefM-like_sf"/>
</dbReference>
<keyword evidence="4" id="KW-1185">Reference proteome</keyword>
<dbReference type="SUPFAM" id="SSF143120">
    <property type="entry name" value="YefM-like"/>
    <property type="match status" value="1"/>
</dbReference>
<sequence>MTATCSINELKARAENLHDELGFTPLIVTQNGKSALVVQTVEAYTKQQEKIAFMELLLTSRKNIQESNAEPIDDFLSSI</sequence>
<dbReference type="EMBL" id="QUOT01000001">
    <property type="protein sequence ID" value="REL31311.1"/>
    <property type="molecule type" value="Genomic_DNA"/>
</dbReference>
<dbReference type="NCBIfam" id="TIGR01552">
    <property type="entry name" value="phd_fam"/>
    <property type="match status" value="1"/>
</dbReference>
<evidence type="ECO:0000256" key="2">
    <source>
        <dbReference type="RuleBase" id="RU362080"/>
    </source>
</evidence>
<comment type="caution">
    <text evidence="3">The sequence shown here is derived from an EMBL/GenBank/DDBJ whole genome shotgun (WGS) entry which is preliminary data.</text>
</comment>
<reference evidence="4" key="1">
    <citation type="submission" date="2018-08" db="EMBL/GenBank/DDBJ databases">
        <title>Thalassotalea euphylliae genome.</title>
        <authorList>
            <person name="Summers S."/>
            <person name="Rice S.A."/>
            <person name="Freckelton M.L."/>
            <person name="Nedved B.T."/>
            <person name="Hadfield M.G."/>
        </authorList>
    </citation>
    <scope>NUCLEOTIDE SEQUENCE [LARGE SCALE GENOMIC DNA]</scope>
    <source>
        <strain evidence="4">H3</strain>
    </source>
</reference>
<proteinExistence type="inferred from homology"/>
<gene>
    <name evidence="3" type="ORF">DXX94_11645</name>
</gene>
<comment type="similarity">
    <text evidence="1 2">Belongs to the phD/YefM antitoxin family.</text>
</comment>